<evidence type="ECO:0000256" key="2">
    <source>
        <dbReference type="ARBA" id="ARBA00022576"/>
    </source>
</evidence>
<evidence type="ECO:0000259" key="5">
    <source>
        <dbReference type="Pfam" id="PF00155"/>
    </source>
</evidence>
<gene>
    <name evidence="6" type="ORF">DFR42_1324</name>
</gene>
<dbReference type="InterPro" id="IPR015424">
    <property type="entry name" value="PyrdxlP-dep_Trfase"/>
</dbReference>
<evidence type="ECO:0000313" key="6">
    <source>
        <dbReference type="EMBL" id="PXX33693.1"/>
    </source>
</evidence>
<keyword evidence="3" id="KW-0808">Transferase</keyword>
<comment type="caution">
    <text evidence="6">The sequence shown here is derived from an EMBL/GenBank/DDBJ whole genome shotgun (WGS) entry which is preliminary data.</text>
</comment>
<dbReference type="PANTHER" id="PTHR42790">
    <property type="entry name" value="AMINOTRANSFERASE"/>
    <property type="match status" value="1"/>
</dbReference>
<dbReference type="GO" id="GO:1901605">
    <property type="term" value="P:alpha-amino acid metabolic process"/>
    <property type="evidence" value="ECO:0007669"/>
    <property type="project" value="TreeGrafter"/>
</dbReference>
<dbReference type="GO" id="GO:0008483">
    <property type="term" value="F:transaminase activity"/>
    <property type="evidence" value="ECO:0007669"/>
    <property type="project" value="UniProtKB-KW"/>
</dbReference>
<sequence>MGTGKNISSFSSLEVMNFLNEISSNFPKAVSFASGRPSERFFESSTWFDAISRFTAYFADKNNISVTRANSLLAQYGKTNGIISDLISKHLLADESIKCQPDQIIVTVGCQEAIELSVKSLCQDKNDVVIVRTPTYIGITGVCELNGIELASFKAEQNNTLDGLRASVDALERCGKTPRVLYLIPEFDNPTGDVLSEQERIEIIKFCASKGITILEDNPYGMYRFEGIANAPMFALDEYGCVIYLGTFSKTICPSLRVGFAVLPKKWFGCELQAKKFYNELSQRKSFITVNTSQISQGIVGGILLREECSLTNLVAPAVDFYKVNRDTMLECLENEFAGHKEKISWNTPSGGFFLSVYLPFKFKAEEALICAKDYGVLVMPLSFFALDDSDDRNVRLAFSYAEIGEIRQGIRQFSEFVLNHMQAMEHENDLSSTCEP</sequence>
<dbReference type="SUPFAM" id="SSF53383">
    <property type="entry name" value="PLP-dependent transferases"/>
    <property type="match status" value="1"/>
</dbReference>
<keyword evidence="2" id="KW-0032">Aminotransferase</keyword>
<evidence type="ECO:0000313" key="7">
    <source>
        <dbReference type="Proteomes" id="UP000247792"/>
    </source>
</evidence>
<dbReference type="AlphaFoldDB" id="A0A318ILR1"/>
<comment type="cofactor">
    <cofactor evidence="1">
        <name>pyridoxal 5'-phosphate</name>
        <dbReference type="ChEBI" id="CHEBI:597326"/>
    </cofactor>
</comment>
<reference evidence="6 7" key="1">
    <citation type="submission" date="2018-05" db="EMBL/GenBank/DDBJ databases">
        <title>Genomic Encyclopedia of Type Strains, Phase IV (KMG-IV): sequencing the most valuable type-strain genomes for metagenomic binning, comparative biology and taxonomic classification.</title>
        <authorList>
            <person name="Goeker M."/>
        </authorList>
    </citation>
    <scope>NUCLEOTIDE SEQUENCE [LARGE SCALE GENOMIC DNA]</scope>
    <source>
        <strain evidence="6 7">DSM 19792</strain>
    </source>
</reference>
<dbReference type="InterPro" id="IPR050859">
    <property type="entry name" value="Class-I_PLP-dep_aminotransf"/>
</dbReference>
<evidence type="ECO:0000256" key="3">
    <source>
        <dbReference type="ARBA" id="ARBA00022679"/>
    </source>
</evidence>
<dbReference type="Gene3D" id="3.40.640.10">
    <property type="entry name" value="Type I PLP-dependent aspartate aminotransferase-like (Major domain)"/>
    <property type="match status" value="1"/>
</dbReference>
<keyword evidence="4" id="KW-0663">Pyridoxal phosphate</keyword>
<dbReference type="RefSeq" id="WP_110258525.1">
    <property type="nucleotide sequence ID" value="NZ_QJKB01000032.1"/>
</dbReference>
<evidence type="ECO:0000256" key="1">
    <source>
        <dbReference type="ARBA" id="ARBA00001933"/>
    </source>
</evidence>
<proteinExistence type="predicted"/>
<dbReference type="PANTHER" id="PTHR42790:SF19">
    <property type="entry name" value="KYNURENINE_ALPHA-AMINOADIPATE AMINOTRANSFERASE, MITOCHONDRIAL"/>
    <property type="match status" value="1"/>
</dbReference>
<organism evidence="6 7">
    <name type="scientific">Undibacterium pigrum</name>
    <dbReference type="NCBI Taxonomy" id="401470"/>
    <lineage>
        <taxon>Bacteria</taxon>
        <taxon>Pseudomonadati</taxon>
        <taxon>Pseudomonadota</taxon>
        <taxon>Betaproteobacteria</taxon>
        <taxon>Burkholderiales</taxon>
        <taxon>Oxalobacteraceae</taxon>
        <taxon>Undibacterium</taxon>
    </lineage>
</organism>
<dbReference type="GO" id="GO:0030170">
    <property type="term" value="F:pyridoxal phosphate binding"/>
    <property type="evidence" value="ECO:0007669"/>
    <property type="project" value="InterPro"/>
</dbReference>
<dbReference type="InterPro" id="IPR015422">
    <property type="entry name" value="PyrdxlP-dep_Trfase_small"/>
</dbReference>
<name>A0A318ILR1_9BURK</name>
<dbReference type="InterPro" id="IPR004839">
    <property type="entry name" value="Aminotransferase_I/II_large"/>
</dbReference>
<keyword evidence="7" id="KW-1185">Reference proteome</keyword>
<dbReference type="EMBL" id="QJKB01000032">
    <property type="protein sequence ID" value="PXX33693.1"/>
    <property type="molecule type" value="Genomic_DNA"/>
</dbReference>
<dbReference type="Proteomes" id="UP000247792">
    <property type="component" value="Unassembled WGS sequence"/>
</dbReference>
<dbReference type="CDD" id="cd00609">
    <property type="entry name" value="AAT_like"/>
    <property type="match status" value="1"/>
</dbReference>
<protein>
    <submittedName>
        <fullName evidence="6">(S)-3,5-dihydroxyphenylglycine transaminase</fullName>
    </submittedName>
</protein>
<evidence type="ECO:0000256" key="4">
    <source>
        <dbReference type="ARBA" id="ARBA00022898"/>
    </source>
</evidence>
<dbReference type="InterPro" id="IPR015421">
    <property type="entry name" value="PyrdxlP-dep_Trfase_major"/>
</dbReference>
<dbReference type="Pfam" id="PF00155">
    <property type="entry name" value="Aminotran_1_2"/>
    <property type="match status" value="1"/>
</dbReference>
<dbReference type="Gene3D" id="3.90.1150.10">
    <property type="entry name" value="Aspartate Aminotransferase, domain 1"/>
    <property type="match status" value="1"/>
</dbReference>
<dbReference type="OrthoDB" id="9808770at2"/>
<feature type="domain" description="Aminotransferase class I/classII large" evidence="5">
    <location>
        <begin position="69"/>
        <end position="399"/>
    </location>
</feature>
<accession>A0A318ILR1</accession>